<evidence type="ECO:0000256" key="1">
    <source>
        <dbReference type="ARBA" id="ARBA00001974"/>
    </source>
</evidence>
<evidence type="ECO:0000313" key="13">
    <source>
        <dbReference type="Proteomes" id="UP000799757"/>
    </source>
</evidence>
<feature type="domain" description="Glucose-methanol-choline oxidoreductase N-terminal" evidence="10">
    <location>
        <begin position="104"/>
        <end position="127"/>
    </location>
</feature>
<feature type="binding site" evidence="7">
    <location>
        <position position="106"/>
    </location>
    <ligand>
        <name>FAD</name>
        <dbReference type="ChEBI" id="CHEBI:57692"/>
    </ligand>
</feature>
<dbReference type="InterPro" id="IPR007867">
    <property type="entry name" value="GMC_OxRtase_C"/>
</dbReference>
<dbReference type="Gene3D" id="3.30.560.10">
    <property type="entry name" value="Glucose Oxidase, domain 3"/>
    <property type="match status" value="1"/>
</dbReference>
<evidence type="ECO:0000313" key="12">
    <source>
        <dbReference type="EMBL" id="KAF2796743.1"/>
    </source>
</evidence>
<dbReference type="Pfam" id="PF00732">
    <property type="entry name" value="GMC_oxred_N"/>
    <property type="match status" value="1"/>
</dbReference>
<evidence type="ECO:0000259" key="11">
    <source>
        <dbReference type="PROSITE" id="PS00624"/>
    </source>
</evidence>
<dbReference type="PROSITE" id="PS00624">
    <property type="entry name" value="GMC_OXRED_2"/>
    <property type="match status" value="1"/>
</dbReference>
<dbReference type="PIRSF" id="PIRSF000137">
    <property type="entry name" value="Alcohol_oxidase"/>
    <property type="match status" value="1"/>
</dbReference>
<feature type="region of interest" description="Disordered" evidence="9">
    <location>
        <begin position="522"/>
        <end position="549"/>
    </location>
</feature>
<feature type="active site" description="Proton donor" evidence="6">
    <location>
        <position position="563"/>
    </location>
</feature>
<dbReference type="Gene3D" id="3.50.50.60">
    <property type="entry name" value="FAD/NAD(P)-binding domain"/>
    <property type="match status" value="1"/>
</dbReference>
<name>A0A6A6XKX2_9PLEO</name>
<dbReference type="InterPro" id="IPR012132">
    <property type="entry name" value="GMC_OxRdtase"/>
</dbReference>
<comment type="cofactor">
    <cofactor evidence="1 7">
        <name>FAD</name>
        <dbReference type="ChEBI" id="CHEBI:57692"/>
    </cofactor>
</comment>
<evidence type="ECO:0000256" key="2">
    <source>
        <dbReference type="ARBA" id="ARBA00010790"/>
    </source>
</evidence>
<evidence type="ECO:0000256" key="9">
    <source>
        <dbReference type="SAM" id="MobiDB-lite"/>
    </source>
</evidence>
<sequence length="631" mass="69212">MRNVNMADPQDTEIPTVSPSTFSSTRFDYLIIGGGTAALVIAARLSAIPDITVGVLEAGPKSFNDPLITVPGRFGESLGGQYDWKFETVPQPGLNGRSLSWPRGRVLGGTSAINFMTWTRGNREDYDAWEELGNKGWGWDGMLPFFKKTETLHQSTAEHQSQHQSHYAAEYHGTDGPIPSVYSKDYSKPHQYWHATLNKLGLDTNRSHFSGSNLGPFTTLTSVDPTTRMRASSATAYYLPNAQRKNLHVLTDATVERIEIENRNGEWVATSADFTCGRERFVAKVSREVIVCAGSVQSPQLLELSGIGNPDILQAGGIHVKVANSNVGENLQEHMMTAMIYELDSTFTGPDELRADPDLAKAAQEAYNTTKSGIYAMLPCALSYASLSQVIPTPKLQDILAHVLPSATQRDEVLNKQFSNPTRGQIEYLFDVGNWSPYFQSQPGKIYGTMLMMLQLPLSKGSIHIPTTTSSSPPSVDQKPIINPKYFQGVGGETDFSIMSDAQNFADKICRTKPLSSIIQKRVFPPESEPIPHTDPTTSPTSDNKEEEDFSPWVRNTTITDWHPIGTCAMGGHSGIAGGVVDDRLRVYGVKGLRVADASIMPLHICSHPQATIYAIGEKAASMILEDHDMQ</sequence>
<organism evidence="12 13">
    <name type="scientific">Melanomma pulvis-pyrius CBS 109.77</name>
    <dbReference type="NCBI Taxonomy" id="1314802"/>
    <lineage>
        <taxon>Eukaryota</taxon>
        <taxon>Fungi</taxon>
        <taxon>Dikarya</taxon>
        <taxon>Ascomycota</taxon>
        <taxon>Pezizomycotina</taxon>
        <taxon>Dothideomycetes</taxon>
        <taxon>Pleosporomycetidae</taxon>
        <taxon>Pleosporales</taxon>
        <taxon>Melanommataceae</taxon>
        <taxon>Melanomma</taxon>
    </lineage>
</organism>
<dbReference type="PANTHER" id="PTHR11552">
    <property type="entry name" value="GLUCOSE-METHANOL-CHOLINE GMC OXIDOREDUCTASE"/>
    <property type="match status" value="1"/>
</dbReference>
<evidence type="ECO:0000259" key="10">
    <source>
        <dbReference type="PROSITE" id="PS00623"/>
    </source>
</evidence>
<dbReference type="EMBL" id="MU001823">
    <property type="protein sequence ID" value="KAF2796743.1"/>
    <property type="molecule type" value="Genomic_DNA"/>
</dbReference>
<dbReference type="GO" id="GO:0050660">
    <property type="term" value="F:flavin adenine dinucleotide binding"/>
    <property type="evidence" value="ECO:0007669"/>
    <property type="project" value="InterPro"/>
</dbReference>
<feature type="binding site" evidence="7">
    <location>
        <position position="110"/>
    </location>
    <ligand>
        <name>FAD</name>
        <dbReference type="ChEBI" id="CHEBI:57692"/>
    </ligand>
</feature>
<dbReference type="PANTHER" id="PTHR11552:SF201">
    <property type="entry name" value="GLUCOSE-METHANOL-CHOLINE OXIDOREDUCTASE N-TERMINAL DOMAIN-CONTAINING PROTEIN"/>
    <property type="match status" value="1"/>
</dbReference>
<dbReference type="OrthoDB" id="269227at2759"/>
<feature type="binding site" evidence="7">
    <location>
        <begin position="562"/>
        <end position="563"/>
    </location>
    <ligand>
        <name>FAD</name>
        <dbReference type="ChEBI" id="CHEBI:57692"/>
    </ligand>
</feature>
<comment type="similarity">
    <text evidence="2 8">Belongs to the GMC oxidoreductase family.</text>
</comment>
<evidence type="ECO:0000256" key="4">
    <source>
        <dbReference type="ARBA" id="ARBA00022827"/>
    </source>
</evidence>
<evidence type="ECO:0000256" key="7">
    <source>
        <dbReference type="PIRSR" id="PIRSR000137-2"/>
    </source>
</evidence>
<gene>
    <name evidence="12" type="ORF">K505DRAFT_156984</name>
</gene>
<dbReference type="PROSITE" id="PS00623">
    <property type="entry name" value="GMC_OXRED_1"/>
    <property type="match status" value="1"/>
</dbReference>
<feature type="binding site" evidence="7">
    <location>
        <position position="255"/>
    </location>
    <ligand>
        <name>FAD</name>
        <dbReference type="ChEBI" id="CHEBI:57692"/>
    </ligand>
</feature>
<accession>A0A6A6XKX2</accession>
<protein>
    <submittedName>
        <fullName evidence="12">GMC oxidoreductase</fullName>
    </submittedName>
</protein>
<proteinExistence type="inferred from homology"/>
<keyword evidence="3 8" id="KW-0285">Flavoprotein</keyword>
<dbReference type="Pfam" id="PF05199">
    <property type="entry name" value="GMC_oxred_C"/>
    <property type="match status" value="1"/>
</dbReference>
<dbReference type="InterPro" id="IPR036188">
    <property type="entry name" value="FAD/NAD-bd_sf"/>
</dbReference>
<dbReference type="AlphaFoldDB" id="A0A6A6XKX2"/>
<dbReference type="InterPro" id="IPR000172">
    <property type="entry name" value="GMC_OxRdtase_N"/>
</dbReference>
<evidence type="ECO:0000256" key="6">
    <source>
        <dbReference type="PIRSR" id="PIRSR000137-1"/>
    </source>
</evidence>
<dbReference type="Proteomes" id="UP000799757">
    <property type="component" value="Unassembled WGS sequence"/>
</dbReference>
<dbReference type="SUPFAM" id="SSF54373">
    <property type="entry name" value="FAD-linked reductases, C-terminal domain"/>
    <property type="match status" value="1"/>
</dbReference>
<evidence type="ECO:0000256" key="8">
    <source>
        <dbReference type="RuleBase" id="RU003968"/>
    </source>
</evidence>
<feature type="active site" description="Proton acceptor" evidence="6">
    <location>
        <position position="608"/>
    </location>
</feature>
<dbReference type="SUPFAM" id="SSF51905">
    <property type="entry name" value="FAD/NAD(P)-binding domain"/>
    <property type="match status" value="1"/>
</dbReference>
<evidence type="ECO:0000256" key="5">
    <source>
        <dbReference type="ARBA" id="ARBA00023002"/>
    </source>
</evidence>
<keyword evidence="5" id="KW-0560">Oxidoreductase</keyword>
<keyword evidence="4 7" id="KW-0274">FAD</keyword>
<feature type="domain" description="Glucose-methanol-choline oxidoreductase N-terminal" evidence="11">
    <location>
        <begin position="294"/>
        <end position="308"/>
    </location>
</feature>
<reference evidence="12" key="1">
    <citation type="journal article" date="2020" name="Stud. Mycol.">
        <title>101 Dothideomycetes genomes: a test case for predicting lifestyles and emergence of pathogens.</title>
        <authorList>
            <person name="Haridas S."/>
            <person name="Albert R."/>
            <person name="Binder M."/>
            <person name="Bloem J."/>
            <person name="Labutti K."/>
            <person name="Salamov A."/>
            <person name="Andreopoulos B."/>
            <person name="Baker S."/>
            <person name="Barry K."/>
            <person name="Bills G."/>
            <person name="Bluhm B."/>
            <person name="Cannon C."/>
            <person name="Castanera R."/>
            <person name="Culley D."/>
            <person name="Daum C."/>
            <person name="Ezra D."/>
            <person name="Gonzalez J."/>
            <person name="Henrissat B."/>
            <person name="Kuo A."/>
            <person name="Liang C."/>
            <person name="Lipzen A."/>
            <person name="Lutzoni F."/>
            <person name="Magnuson J."/>
            <person name="Mondo S."/>
            <person name="Nolan M."/>
            <person name="Ohm R."/>
            <person name="Pangilinan J."/>
            <person name="Park H.-J."/>
            <person name="Ramirez L."/>
            <person name="Alfaro M."/>
            <person name="Sun H."/>
            <person name="Tritt A."/>
            <person name="Yoshinaga Y."/>
            <person name="Zwiers L.-H."/>
            <person name="Turgeon B."/>
            <person name="Goodwin S."/>
            <person name="Spatafora J."/>
            <person name="Crous P."/>
            <person name="Grigoriev I."/>
        </authorList>
    </citation>
    <scope>NUCLEOTIDE SEQUENCE</scope>
    <source>
        <strain evidence="12">CBS 109.77</strain>
    </source>
</reference>
<evidence type="ECO:0000256" key="3">
    <source>
        <dbReference type="ARBA" id="ARBA00022630"/>
    </source>
</evidence>
<keyword evidence="13" id="KW-1185">Reference proteome</keyword>
<dbReference type="GO" id="GO:0016614">
    <property type="term" value="F:oxidoreductase activity, acting on CH-OH group of donors"/>
    <property type="evidence" value="ECO:0007669"/>
    <property type="project" value="InterPro"/>
</dbReference>
<feature type="binding site" evidence="7">
    <location>
        <begin position="609"/>
        <end position="610"/>
    </location>
    <ligand>
        <name>FAD</name>
        <dbReference type="ChEBI" id="CHEBI:57692"/>
    </ligand>
</feature>